<gene>
    <name evidence="2" type="ordered locus">Pyrfu_1512</name>
</gene>
<protein>
    <recommendedName>
        <fullName evidence="4">Stage II sporulation protein M</fullName>
    </recommendedName>
</protein>
<evidence type="ECO:0000313" key="3">
    <source>
        <dbReference type="Proteomes" id="UP000001037"/>
    </source>
</evidence>
<dbReference type="InterPro" id="IPR002798">
    <property type="entry name" value="SpoIIM-like"/>
</dbReference>
<evidence type="ECO:0000313" key="2">
    <source>
        <dbReference type="EMBL" id="AEM39369.1"/>
    </source>
</evidence>
<dbReference type="AlphaFoldDB" id="G0EHL6"/>
<dbReference type="Proteomes" id="UP000001037">
    <property type="component" value="Chromosome"/>
</dbReference>
<keyword evidence="1" id="KW-0472">Membrane</keyword>
<sequence>MAIVLFTFTLGLLLGLSAPINISQLQEIASYALALPPVGFMLYILANNLFVTLIAVIGGLIAVTPLFIAFVNGVVIGSVVTIATSYYSLPEVLWLILPHGVFEIPALLLACSLGLDVAHDVVNHGFMYAWARLGEKLQTYILIIILLIIAAIIETCIAYYRA</sequence>
<reference evidence="2 3" key="1">
    <citation type="journal article" date="2011" name="Stand. Genomic Sci.">
        <title>Complete genome sequence of the hyperthermophilic chemolithoautotroph Pyrolobus fumarii type strain (1A).</title>
        <authorList>
            <person name="Anderson I."/>
            <person name="Goker M."/>
            <person name="Nolan M."/>
            <person name="Lucas S."/>
            <person name="Hammon N."/>
            <person name="Deshpande S."/>
            <person name="Cheng J.F."/>
            <person name="Tapia R."/>
            <person name="Han C."/>
            <person name="Goodwin L."/>
            <person name="Pitluck S."/>
            <person name="Huntemann M."/>
            <person name="Liolios K."/>
            <person name="Ivanova N."/>
            <person name="Pagani I."/>
            <person name="Mavromatis K."/>
            <person name="Ovchinikova G."/>
            <person name="Pati A."/>
            <person name="Chen A."/>
            <person name="Palaniappan K."/>
            <person name="Land M."/>
            <person name="Hauser L."/>
            <person name="Brambilla E.M."/>
            <person name="Huber H."/>
            <person name="Yasawong M."/>
            <person name="Rohde M."/>
            <person name="Spring S."/>
            <person name="Abt B."/>
            <person name="Sikorski J."/>
            <person name="Wirth R."/>
            <person name="Detter J.C."/>
            <person name="Woyke T."/>
            <person name="Bristow J."/>
            <person name="Eisen J.A."/>
            <person name="Markowitz V."/>
            <person name="Hugenholtz P."/>
            <person name="Kyrpides N.C."/>
            <person name="Klenk H.P."/>
            <person name="Lapidus A."/>
        </authorList>
    </citation>
    <scope>NUCLEOTIDE SEQUENCE [LARGE SCALE GENOMIC DNA]</scope>
    <source>
        <strain evidence="3">DSM 11204 / 1A</strain>
    </source>
</reference>
<organism evidence="2 3">
    <name type="scientific">Pyrolobus fumarii (strain DSM 11204 / 1A)</name>
    <dbReference type="NCBI Taxonomy" id="694429"/>
    <lineage>
        <taxon>Archaea</taxon>
        <taxon>Thermoproteota</taxon>
        <taxon>Thermoprotei</taxon>
        <taxon>Desulfurococcales</taxon>
        <taxon>Pyrodictiaceae</taxon>
        <taxon>Pyrolobus</taxon>
    </lineage>
</organism>
<accession>G0EHL6</accession>
<dbReference type="Pfam" id="PF01944">
    <property type="entry name" value="SpoIIM"/>
    <property type="match status" value="1"/>
</dbReference>
<dbReference type="PANTHER" id="PTHR35337:SF1">
    <property type="entry name" value="SLR1478 PROTEIN"/>
    <property type="match status" value="1"/>
</dbReference>
<feature type="transmembrane region" description="Helical" evidence="1">
    <location>
        <begin position="70"/>
        <end position="89"/>
    </location>
</feature>
<keyword evidence="1" id="KW-0812">Transmembrane</keyword>
<dbReference type="eggNOG" id="arCOG01994">
    <property type="taxonomic scope" value="Archaea"/>
</dbReference>
<keyword evidence="1" id="KW-1133">Transmembrane helix</keyword>
<dbReference type="HOGENOM" id="CLU_134865_0_0_2"/>
<dbReference type="EMBL" id="CP002838">
    <property type="protein sequence ID" value="AEM39369.1"/>
    <property type="molecule type" value="Genomic_DNA"/>
</dbReference>
<dbReference type="PANTHER" id="PTHR35337">
    <property type="entry name" value="SLR1478 PROTEIN"/>
    <property type="match status" value="1"/>
</dbReference>
<feature type="transmembrane region" description="Helical" evidence="1">
    <location>
        <begin position="139"/>
        <end position="160"/>
    </location>
</feature>
<feature type="transmembrane region" description="Helical" evidence="1">
    <location>
        <begin position="41"/>
        <end position="63"/>
    </location>
</feature>
<proteinExistence type="predicted"/>
<evidence type="ECO:0000256" key="1">
    <source>
        <dbReference type="SAM" id="Phobius"/>
    </source>
</evidence>
<evidence type="ECO:0008006" key="4">
    <source>
        <dbReference type="Google" id="ProtNLM"/>
    </source>
</evidence>
<dbReference type="InParanoid" id="G0EHL6"/>
<keyword evidence="3" id="KW-1185">Reference proteome</keyword>
<dbReference type="STRING" id="694429.Pyrfu_1512"/>
<dbReference type="KEGG" id="pfm:Pyrfu_1512"/>
<name>G0EHL6_PYRF1</name>